<accession>A0A1B0D1I7</accession>
<feature type="compositionally biased region" description="Basic and acidic residues" evidence="1">
    <location>
        <begin position="80"/>
        <end position="92"/>
    </location>
</feature>
<reference evidence="2" key="1">
    <citation type="submission" date="2022-08" db="UniProtKB">
        <authorList>
            <consortium name="EnsemblMetazoa"/>
        </authorList>
    </citation>
    <scope>IDENTIFICATION</scope>
    <source>
        <strain evidence="2">Israel</strain>
    </source>
</reference>
<dbReference type="EnsemblMetazoa" id="PPAI001210-RA">
    <property type="protein sequence ID" value="PPAI001210-PA"/>
    <property type="gene ID" value="PPAI001210"/>
</dbReference>
<protein>
    <submittedName>
        <fullName evidence="2">Uncharacterized protein</fullName>
    </submittedName>
</protein>
<feature type="compositionally biased region" description="Basic and acidic residues" evidence="1">
    <location>
        <begin position="1"/>
        <end position="29"/>
    </location>
</feature>
<dbReference type="Pfam" id="PF00612">
    <property type="entry name" value="IQ"/>
    <property type="match status" value="1"/>
</dbReference>
<dbReference type="Proteomes" id="UP000092462">
    <property type="component" value="Unassembled WGS sequence"/>
</dbReference>
<dbReference type="EMBL" id="AJVK01010257">
    <property type="status" value="NOT_ANNOTATED_CDS"/>
    <property type="molecule type" value="Genomic_DNA"/>
</dbReference>
<proteinExistence type="predicted"/>
<sequence length="135" mass="15441">MVHGRNDVMERHKGVDHDASRPTKAELHEFTSSQRAIPRQPNLFCYMTEAATKIQAVFRGHKVRAAMKQGDSTAVNGASEESKTEPPPSKEELEAEFDPNDKEFQPDITDIESEKKQKQEIVCRSTFDYFQNEEQ</sequence>
<keyword evidence="3" id="KW-1185">Reference proteome</keyword>
<dbReference type="CDD" id="cd23767">
    <property type="entry name" value="IQCD"/>
    <property type="match status" value="1"/>
</dbReference>
<evidence type="ECO:0000313" key="2">
    <source>
        <dbReference type="EnsemblMetazoa" id="PPAI001210-PA"/>
    </source>
</evidence>
<dbReference type="PROSITE" id="PS50096">
    <property type="entry name" value="IQ"/>
    <property type="match status" value="1"/>
</dbReference>
<name>A0A1B0D1I7_PHLPP</name>
<dbReference type="Gene3D" id="1.20.5.190">
    <property type="match status" value="1"/>
</dbReference>
<dbReference type="InterPro" id="IPR000048">
    <property type="entry name" value="IQ_motif_EF-hand-BS"/>
</dbReference>
<feature type="region of interest" description="Disordered" evidence="1">
    <location>
        <begin position="1"/>
        <end position="34"/>
    </location>
</feature>
<feature type="region of interest" description="Disordered" evidence="1">
    <location>
        <begin position="66"/>
        <end position="106"/>
    </location>
</feature>
<dbReference type="SMART" id="SM00015">
    <property type="entry name" value="IQ"/>
    <property type="match status" value="1"/>
</dbReference>
<evidence type="ECO:0000256" key="1">
    <source>
        <dbReference type="SAM" id="MobiDB-lite"/>
    </source>
</evidence>
<dbReference type="VEuPathDB" id="VectorBase:PPAI001210"/>
<dbReference type="AlphaFoldDB" id="A0A1B0D1I7"/>
<evidence type="ECO:0000313" key="3">
    <source>
        <dbReference type="Proteomes" id="UP000092462"/>
    </source>
</evidence>
<organism evidence="2 3">
    <name type="scientific">Phlebotomus papatasi</name>
    <name type="common">Sandfly</name>
    <dbReference type="NCBI Taxonomy" id="29031"/>
    <lineage>
        <taxon>Eukaryota</taxon>
        <taxon>Metazoa</taxon>
        <taxon>Ecdysozoa</taxon>
        <taxon>Arthropoda</taxon>
        <taxon>Hexapoda</taxon>
        <taxon>Insecta</taxon>
        <taxon>Pterygota</taxon>
        <taxon>Neoptera</taxon>
        <taxon>Endopterygota</taxon>
        <taxon>Diptera</taxon>
        <taxon>Nematocera</taxon>
        <taxon>Psychodoidea</taxon>
        <taxon>Psychodidae</taxon>
        <taxon>Phlebotomus</taxon>
        <taxon>Phlebotomus</taxon>
    </lineage>
</organism>